<dbReference type="PANTHER" id="PTHR30388">
    <property type="entry name" value="ALDEHYDE OXIDOREDUCTASE MOLYBDENUM COFACTOR ASSEMBLY PROTEIN"/>
    <property type="match status" value="1"/>
</dbReference>
<accession>A0A927GW34</accession>
<protein>
    <submittedName>
        <fullName evidence="3">XdhC family protein</fullName>
    </submittedName>
</protein>
<reference evidence="3" key="1">
    <citation type="submission" date="2020-09" db="EMBL/GenBank/DDBJ databases">
        <authorList>
            <person name="Yoon J.-W."/>
        </authorList>
    </citation>
    <scope>NUCLEOTIDE SEQUENCE</scope>
    <source>
        <strain evidence="3">KMU-158</strain>
    </source>
</reference>
<evidence type="ECO:0000313" key="3">
    <source>
        <dbReference type="EMBL" id="MBD2859040.1"/>
    </source>
</evidence>
<sequence length="331" mass="36284">MESSEQRVLQAVNASLIAGKSGWLVTIAATHGASPRPLGSLMWLEQGGAVWGSVSGGCIEDDLLEKLQAGQLATRACQLVEYGVSPEENERFGLPCGGRMKLLLEFLSPSKQSDIETLLKALSERQGIRRWVDLAGSSWQFETIDRGDDVQLTENSLRQDFGPRYQLLLIGANELARCIAEIATALEYRVLVCDPREERCQQWAVANTEIIQLMPDEAVMQFAADRYSAVITLTHDPRIDDMALMQALTHDLFYVGALGSVRTTEKRCARLLQLGLSDAQIARLHAPVGLSIGSKSAMEIAVAVMAELTALRRGKAEIVWRQSESSGINQS</sequence>
<dbReference type="Pfam" id="PF13478">
    <property type="entry name" value="XdhC_C"/>
    <property type="match status" value="1"/>
</dbReference>
<evidence type="ECO:0000259" key="1">
    <source>
        <dbReference type="Pfam" id="PF02625"/>
    </source>
</evidence>
<gene>
    <name evidence="3" type="ORF">IB286_08450</name>
</gene>
<name>A0A927GW34_9GAMM</name>
<dbReference type="Proteomes" id="UP000610558">
    <property type="component" value="Unassembled WGS sequence"/>
</dbReference>
<evidence type="ECO:0000259" key="2">
    <source>
        <dbReference type="Pfam" id="PF13478"/>
    </source>
</evidence>
<feature type="domain" description="XdhC- CoxI" evidence="1">
    <location>
        <begin position="18"/>
        <end position="83"/>
    </location>
</feature>
<dbReference type="InterPro" id="IPR052698">
    <property type="entry name" value="MoCofactor_Util/Proc"/>
</dbReference>
<dbReference type="Pfam" id="PF02625">
    <property type="entry name" value="XdhC_CoxI"/>
    <property type="match status" value="1"/>
</dbReference>
<dbReference type="InterPro" id="IPR003777">
    <property type="entry name" value="XdhC_CoxI"/>
</dbReference>
<proteinExistence type="predicted"/>
<dbReference type="InterPro" id="IPR027051">
    <property type="entry name" value="XdhC_Rossmann_dom"/>
</dbReference>
<dbReference type="RefSeq" id="WP_190764462.1">
    <property type="nucleotide sequence ID" value="NZ_JACXLD010000004.1"/>
</dbReference>
<comment type="caution">
    <text evidence="3">The sequence shown here is derived from an EMBL/GenBank/DDBJ whole genome shotgun (WGS) entry which is preliminary data.</text>
</comment>
<organism evidence="3 4">
    <name type="scientific">Spongiibacter pelagi</name>
    <dbReference type="NCBI Taxonomy" id="2760804"/>
    <lineage>
        <taxon>Bacteria</taxon>
        <taxon>Pseudomonadati</taxon>
        <taxon>Pseudomonadota</taxon>
        <taxon>Gammaproteobacteria</taxon>
        <taxon>Cellvibrionales</taxon>
        <taxon>Spongiibacteraceae</taxon>
        <taxon>Spongiibacter</taxon>
    </lineage>
</organism>
<dbReference type="EMBL" id="JACXLD010000004">
    <property type="protein sequence ID" value="MBD2859040.1"/>
    <property type="molecule type" value="Genomic_DNA"/>
</dbReference>
<evidence type="ECO:0000313" key="4">
    <source>
        <dbReference type="Proteomes" id="UP000610558"/>
    </source>
</evidence>
<dbReference type="AlphaFoldDB" id="A0A927GW34"/>
<keyword evidence="4" id="KW-1185">Reference proteome</keyword>
<dbReference type="PANTHER" id="PTHR30388:SF4">
    <property type="entry name" value="MOLYBDENUM COFACTOR INSERTION CHAPERONE PAOD"/>
    <property type="match status" value="1"/>
</dbReference>
<dbReference type="Gene3D" id="3.40.50.720">
    <property type="entry name" value="NAD(P)-binding Rossmann-like Domain"/>
    <property type="match status" value="1"/>
</dbReference>
<feature type="domain" description="XdhC Rossmann" evidence="2">
    <location>
        <begin position="167"/>
        <end position="308"/>
    </location>
</feature>